<proteinExistence type="predicted"/>
<evidence type="ECO:0000313" key="2">
    <source>
        <dbReference type="Proteomes" id="UP000195273"/>
    </source>
</evidence>
<gene>
    <name evidence="1" type="ORF">LOKVESSMR4R_00836</name>
</gene>
<sequence>MDDFENLRADPVGWIMSNIDHDLAGIEWAPDDMDPDYILDIALDAYIIPQFAKAGIAVPERAVLIEGINQLIKQIMWPKFAFGPDDPQTL</sequence>
<dbReference type="EMBL" id="CP021431">
    <property type="protein sequence ID" value="ARU00169.1"/>
    <property type="molecule type" value="Genomic_DNA"/>
</dbReference>
<protein>
    <submittedName>
        <fullName evidence="1">Uncharacterized protein</fullName>
    </submittedName>
</protein>
<reference evidence="1 2" key="1">
    <citation type="submission" date="2017-05" db="EMBL/GenBank/DDBJ databases">
        <title>Genome Sequence of Loktanella vestfoldensis Strain SMR4r Isolated from a Culture of the Diatom Skeletonema marinoi.</title>
        <authorList>
            <person name="Topel M."/>
            <person name="Pinder M.I.M."/>
            <person name="Johansson O.N."/>
            <person name="Kourtchenko O."/>
            <person name="Godhe A."/>
            <person name="Clarke A.K."/>
        </authorList>
    </citation>
    <scope>NUCLEOTIDE SEQUENCE [LARGE SCALE GENOMIC DNA]</scope>
    <source>
        <strain evidence="1 2">SMR4r</strain>
    </source>
</reference>
<dbReference type="Proteomes" id="UP000195273">
    <property type="component" value="Chromosome"/>
</dbReference>
<keyword evidence="2" id="KW-1185">Reference proteome</keyword>
<dbReference type="AlphaFoldDB" id="A0A1Y0E9S7"/>
<accession>A0A1Y0E9S7</accession>
<evidence type="ECO:0000313" key="1">
    <source>
        <dbReference type="EMBL" id="ARU00169.1"/>
    </source>
</evidence>
<organism evidence="1 2">
    <name type="scientific">Yoonia vestfoldensis</name>
    <dbReference type="NCBI Taxonomy" id="245188"/>
    <lineage>
        <taxon>Bacteria</taxon>
        <taxon>Pseudomonadati</taxon>
        <taxon>Pseudomonadota</taxon>
        <taxon>Alphaproteobacteria</taxon>
        <taxon>Rhodobacterales</taxon>
        <taxon>Paracoccaceae</taxon>
        <taxon>Yoonia</taxon>
    </lineage>
</organism>
<dbReference type="RefSeq" id="WP_157898121.1">
    <property type="nucleotide sequence ID" value="NZ_CP021431.1"/>
</dbReference>
<dbReference type="KEGG" id="lvs:LOKVESSMR4R_00836"/>
<name>A0A1Y0E9S7_9RHOB</name>